<organism evidence="2">
    <name type="scientific">Aphanomyces astaci</name>
    <name type="common">Crayfish plague agent</name>
    <dbReference type="NCBI Taxonomy" id="112090"/>
    <lineage>
        <taxon>Eukaryota</taxon>
        <taxon>Sar</taxon>
        <taxon>Stramenopiles</taxon>
        <taxon>Oomycota</taxon>
        <taxon>Saprolegniomycetes</taxon>
        <taxon>Saprolegniales</taxon>
        <taxon>Verrucalvaceae</taxon>
        <taxon>Aphanomyces</taxon>
    </lineage>
</organism>
<dbReference type="EMBL" id="KI913119">
    <property type="protein sequence ID" value="ETV84153.1"/>
    <property type="molecule type" value="Genomic_DNA"/>
</dbReference>
<evidence type="ECO:0000256" key="1">
    <source>
        <dbReference type="SAM" id="Coils"/>
    </source>
</evidence>
<dbReference type="OrthoDB" id="79341at2759"/>
<accession>W4GZ11</accession>
<feature type="coiled-coil region" evidence="1">
    <location>
        <begin position="6"/>
        <end position="33"/>
    </location>
</feature>
<dbReference type="AlphaFoldDB" id="W4GZ11"/>
<evidence type="ECO:0000313" key="2">
    <source>
        <dbReference type="EMBL" id="ETV84153.1"/>
    </source>
</evidence>
<keyword evidence="1" id="KW-0175">Coiled coil</keyword>
<dbReference type="VEuPathDB" id="FungiDB:H257_03439"/>
<proteinExistence type="predicted"/>
<dbReference type="GeneID" id="20805435"/>
<gene>
    <name evidence="2" type="ORF">H257_03439</name>
</gene>
<name>W4GZ11_APHAT</name>
<protein>
    <submittedName>
        <fullName evidence="2">Uncharacterized protein</fullName>
    </submittedName>
</protein>
<reference evidence="2" key="1">
    <citation type="submission" date="2013-12" db="EMBL/GenBank/DDBJ databases">
        <title>The Genome Sequence of Aphanomyces astaci APO3.</title>
        <authorList>
            <consortium name="The Broad Institute Genomics Platform"/>
            <person name="Russ C."/>
            <person name="Tyler B."/>
            <person name="van West P."/>
            <person name="Dieguez-Uribeondo J."/>
            <person name="Young S.K."/>
            <person name="Zeng Q."/>
            <person name="Gargeya S."/>
            <person name="Fitzgerald M."/>
            <person name="Abouelleil A."/>
            <person name="Alvarado L."/>
            <person name="Chapman S.B."/>
            <person name="Gainer-Dewar J."/>
            <person name="Goldberg J."/>
            <person name="Griggs A."/>
            <person name="Gujja S."/>
            <person name="Hansen M."/>
            <person name="Howarth C."/>
            <person name="Imamovic A."/>
            <person name="Ireland A."/>
            <person name="Larimer J."/>
            <person name="McCowan C."/>
            <person name="Murphy C."/>
            <person name="Pearson M."/>
            <person name="Poon T.W."/>
            <person name="Priest M."/>
            <person name="Roberts A."/>
            <person name="Saif S."/>
            <person name="Shea T."/>
            <person name="Sykes S."/>
            <person name="Wortman J."/>
            <person name="Nusbaum C."/>
            <person name="Birren B."/>
        </authorList>
    </citation>
    <scope>NUCLEOTIDE SEQUENCE [LARGE SCALE GENOMIC DNA]</scope>
    <source>
        <strain evidence="2">APO3</strain>
    </source>
</reference>
<dbReference type="RefSeq" id="XP_009825845.1">
    <property type="nucleotide sequence ID" value="XM_009827543.1"/>
</dbReference>
<sequence>MQPTVVADKAKRYAALKQLYDALQEDHVDLARRYTAVKQKITHISSENEYLVDELCRYTESDFDSDSDDGNSTKQTFFTADMKVEKVGAIDGALNDTRSAPAVVKVESKDYQGDA</sequence>